<feature type="domain" description="Glycosyl transferase family 1" evidence="1">
    <location>
        <begin position="41"/>
        <end position="202"/>
    </location>
</feature>
<dbReference type="AlphaFoldDB" id="X1I5P7"/>
<dbReference type="PANTHER" id="PTHR45947:SF3">
    <property type="entry name" value="SULFOQUINOVOSYL TRANSFERASE SQD2"/>
    <property type="match status" value="1"/>
</dbReference>
<dbReference type="GO" id="GO:0016757">
    <property type="term" value="F:glycosyltransferase activity"/>
    <property type="evidence" value="ECO:0007669"/>
    <property type="project" value="InterPro"/>
</dbReference>
<evidence type="ECO:0000259" key="1">
    <source>
        <dbReference type="Pfam" id="PF00534"/>
    </source>
</evidence>
<dbReference type="EMBL" id="BARU01026602">
    <property type="protein sequence ID" value="GAH64620.1"/>
    <property type="molecule type" value="Genomic_DNA"/>
</dbReference>
<protein>
    <recommendedName>
        <fullName evidence="1">Glycosyl transferase family 1 domain-containing protein</fullName>
    </recommendedName>
</protein>
<dbReference type="CDD" id="cd03801">
    <property type="entry name" value="GT4_PimA-like"/>
    <property type="match status" value="1"/>
</dbReference>
<reference evidence="2" key="1">
    <citation type="journal article" date="2014" name="Front. Microbiol.">
        <title>High frequency of phylogenetically diverse reductive dehalogenase-homologous genes in deep subseafloor sedimentary metagenomes.</title>
        <authorList>
            <person name="Kawai M."/>
            <person name="Futagami T."/>
            <person name="Toyoda A."/>
            <person name="Takaki Y."/>
            <person name="Nishi S."/>
            <person name="Hori S."/>
            <person name="Arai W."/>
            <person name="Tsubouchi T."/>
            <person name="Morono Y."/>
            <person name="Uchiyama I."/>
            <person name="Ito T."/>
            <person name="Fujiyama A."/>
            <person name="Inagaki F."/>
            <person name="Takami H."/>
        </authorList>
    </citation>
    <scope>NUCLEOTIDE SEQUENCE</scope>
    <source>
        <strain evidence="2">Expedition CK06-06</strain>
    </source>
</reference>
<accession>X1I5P7</accession>
<dbReference type="Gene3D" id="3.40.50.2000">
    <property type="entry name" value="Glycogen Phosphorylase B"/>
    <property type="match status" value="2"/>
</dbReference>
<dbReference type="InterPro" id="IPR001296">
    <property type="entry name" value="Glyco_trans_1"/>
</dbReference>
<comment type="caution">
    <text evidence="2">The sequence shown here is derived from an EMBL/GenBank/DDBJ whole genome shotgun (WGS) entry which is preliminary data.</text>
</comment>
<name>X1I5P7_9ZZZZ</name>
<dbReference type="Pfam" id="PF00534">
    <property type="entry name" value="Glycos_transf_1"/>
    <property type="match status" value="1"/>
</dbReference>
<dbReference type="InterPro" id="IPR050194">
    <property type="entry name" value="Glycosyltransferase_grp1"/>
</dbReference>
<sequence>MTCADLLIANSYHTAEGIIKTYGIIPQVASPGVDFIAFAPPKNPPKENGYLLSVGALTAQKGHWFALKAVGALPKELKFPLHIVANLDLEGWGERLRKMAQKLDVELVIRMNLNDRQLCDAYAGAEVVLCCQVVEPFGLVPLEALAVGRPVLAVREGGFRETLKDCKGALLADRHLPTFSKELAKLLKDPRRRVQMGEHGRRFVERHWGWERSVAHLETIIDEFMSEGGRESWKGS</sequence>
<gene>
    <name evidence="2" type="ORF">S03H2_42707</name>
</gene>
<proteinExistence type="predicted"/>
<organism evidence="2">
    <name type="scientific">marine sediment metagenome</name>
    <dbReference type="NCBI Taxonomy" id="412755"/>
    <lineage>
        <taxon>unclassified sequences</taxon>
        <taxon>metagenomes</taxon>
        <taxon>ecological metagenomes</taxon>
    </lineage>
</organism>
<evidence type="ECO:0000313" key="2">
    <source>
        <dbReference type="EMBL" id="GAH64620.1"/>
    </source>
</evidence>
<dbReference type="SUPFAM" id="SSF53756">
    <property type="entry name" value="UDP-Glycosyltransferase/glycogen phosphorylase"/>
    <property type="match status" value="1"/>
</dbReference>
<dbReference type="PANTHER" id="PTHR45947">
    <property type="entry name" value="SULFOQUINOVOSYL TRANSFERASE SQD2"/>
    <property type="match status" value="1"/>
</dbReference>